<gene>
    <name evidence="4" type="ORF">PBI_MAHDIA_34</name>
</gene>
<dbReference type="Gene3D" id="3.40.50.300">
    <property type="entry name" value="P-loop containing nucleotide triphosphate hydrolases"/>
    <property type="match status" value="2"/>
</dbReference>
<keyword evidence="4" id="KW-0067">ATP-binding</keyword>
<feature type="compositionally biased region" description="Basic and acidic residues" evidence="1">
    <location>
        <begin position="1"/>
        <end position="16"/>
    </location>
</feature>
<dbReference type="PROSITE" id="PS51194">
    <property type="entry name" value="HELICASE_CTER"/>
    <property type="match status" value="1"/>
</dbReference>
<dbReference type="InterPro" id="IPR014001">
    <property type="entry name" value="Helicase_ATP-bd"/>
</dbReference>
<dbReference type="PANTHER" id="PTHR47396">
    <property type="entry name" value="TYPE I RESTRICTION ENZYME ECOKI R PROTEIN"/>
    <property type="match status" value="1"/>
</dbReference>
<evidence type="ECO:0000259" key="2">
    <source>
        <dbReference type="PROSITE" id="PS51192"/>
    </source>
</evidence>
<reference evidence="5" key="1">
    <citation type="submission" date="2017-10" db="EMBL/GenBank/DDBJ databases">
        <authorList>
            <person name="Banno H."/>
            <person name="Chua N.-H."/>
        </authorList>
    </citation>
    <scope>NUCLEOTIDE SEQUENCE [LARGE SCALE GENOMIC DNA]</scope>
</reference>
<dbReference type="Proteomes" id="UP000240384">
    <property type="component" value="Segment"/>
</dbReference>
<dbReference type="OrthoDB" id="1659at10239"/>
<keyword evidence="5" id="KW-1185">Reference proteome</keyword>
<dbReference type="Pfam" id="PF04851">
    <property type="entry name" value="ResIII"/>
    <property type="match status" value="1"/>
</dbReference>
<keyword evidence="4" id="KW-0378">Hydrolase</keyword>
<evidence type="ECO:0000259" key="3">
    <source>
        <dbReference type="PROSITE" id="PS51194"/>
    </source>
</evidence>
<dbReference type="GO" id="GO:0004386">
    <property type="term" value="F:helicase activity"/>
    <property type="evidence" value="ECO:0007669"/>
    <property type="project" value="UniProtKB-KW"/>
</dbReference>
<evidence type="ECO:0000313" key="4">
    <source>
        <dbReference type="EMBL" id="ATW59033.1"/>
    </source>
</evidence>
<dbReference type="Pfam" id="PF00271">
    <property type="entry name" value="Helicase_C"/>
    <property type="match status" value="1"/>
</dbReference>
<proteinExistence type="predicted"/>
<feature type="domain" description="Helicase C-terminal" evidence="3">
    <location>
        <begin position="271"/>
        <end position="428"/>
    </location>
</feature>
<dbReference type="InterPro" id="IPR027417">
    <property type="entry name" value="P-loop_NTPase"/>
</dbReference>
<dbReference type="SMART" id="SM00490">
    <property type="entry name" value="HELICc"/>
    <property type="match status" value="1"/>
</dbReference>
<name>A0A2H4P9W3_9CAUD</name>
<dbReference type="GO" id="GO:0016787">
    <property type="term" value="F:hydrolase activity"/>
    <property type="evidence" value="ECO:0007669"/>
    <property type="project" value="InterPro"/>
</dbReference>
<feature type="region of interest" description="Disordered" evidence="1">
    <location>
        <begin position="1"/>
        <end position="47"/>
    </location>
</feature>
<sequence>MVPPTRSREEHHEQQVRHRRRGPLLGGHHPGRVLPHRPDPPGGHLMMAPRELRPYQTEAVTAVQAAWTAHNMSRPAVVLPTGTGKSTVIAKLAVDARANGGRVIMLAHRGELLDQMAASVTHVDPAGEPVGIVAADRDEPDTAIVAASFQTMTKARRLASVGHRDVVLVDEAHHAPAKSYRGVLDNLGSFGRQVLTCGFTATMVRADTEALGSIWEDVVYEKSLAWAISEGYLVAPRGKTVVMDDLNKLAKIRNVAGDYNQGKLEEVMAASVDSTVEAIMTHAPDRAMIVFATGVDHADVLAQLLTQRGISAMAVVGSHSREYRQEAYSAFRDGSLQALVTVQVLTEGADFPRCDAVVMGRPTRSQSLYSQMVGRALRPYPDKADALVLDLTGTARDMSLVTLTDLHSEAKTERVKSDGTIVEDQDLELDADKVLDKVPARERLGVLDLEDIDLLQASAANWLHTRRGVRFLDCRDELVFLWPADESKDPADLETGLVKVGHISAKGQVSGGWLGNGAEGTVEQAVEAAEIYAARSGQFPDRSAKWRTSSQAASEGQLRFATSLGIPDAERMTKGRLADEITVRLATRRLDG</sequence>
<dbReference type="SUPFAM" id="SSF52540">
    <property type="entry name" value="P-loop containing nucleoside triphosphate hydrolases"/>
    <property type="match status" value="1"/>
</dbReference>
<dbReference type="InterPro" id="IPR001650">
    <property type="entry name" value="Helicase_C-like"/>
</dbReference>
<dbReference type="InterPro" id="IPR050742">
    <property type="entry name" value="Helicase_Restrict-Modif_Enz"/>
</dbReference>
<keyword evidence="4" id="KW-0547">Nucleotide-binding</keyword>
<accession>A0A2H4P9W3</accession>
<dbReference type="GO" id="GO:0003677">
    <property type="term" value="F:DNA binding"/>
    <property type="evidence" value="ECO:0007669"/>
    <property type="project" value="InterPro"/>
</dbReference>
<dbReference type="SMART" id="SM00487">
    <property type="entry name" value="DEXDc"/>
    <property type="match status" value="1"/>
</dbReference>
<dbReference type="PROSITE" id="PS51192">
    <property type="entry name" value="HELICASE_ATP_BIND_1"/>
    <property type="match status" value="1"/>
</dbReference>
<dbReference type="InterPro" id="IPR006935">
    <property type="entry name" value="Helicase/UvrB_N"/>
</dbReference>
<organism evidence="4 5">
    <name type="scientific">Gordonia phage Mahdia</name>
    <dbReference type="NCBI Taxonomy" id="2047873"/>
    <lineage>
        <taxon>Viruses</taxon>
        <taxon>Duplodnaviria</taxon>
        <taxon>Heunggongvirae</taxon>
        <taxon>Uroviricota</taxon>
        <taxon>Caudoviricetes</taxon>
        <taxon>Gustavvirus</taxon>
        <taxon>Gustavvirus mahdia</taxon>
    </lineage>
</organism>
<dbReference type="GO" id="GO:0005524">
    <property type="term" value="F:ATP binding"/>
    <property type="evidence" value="ECO:0007669"/>
    <property type="project" value="InterPro"/>
</dbReference>
<evidence type="ECO:0000256" key="1">
    <source>
        <dbReference type="SAM" id="MobiDB-lite"/>
    </source>
</evidence>
<dbReference type="PANTHER" id="PTHR47396:SF1">
    <property type="entry name" value="ATP-DEPENDENT HELICASE IRC3-RELATED"/>
    <property type="match status" value="1"/>
</dbReference>
<protein>
    <submittedName>
        <fullName evidence="4">DNA helicase</fullName>
    </submittedName>
</protein>
<feature type="domain" description="Helicase ATP-binding" evidence="2">
    <location>
        <begin position="66"/>
        <end position="221"/>
    </location>
</feature>
<dbReference type="EMBL" id="MG198783">
    <property type="protein sequence ID" value="ATW59033.1"/>
    <property type="molecule type" value="Genomic_DNA"/>
</dbReference>
<keyword evidence="4" id="KW-0347">Helicase</keyword>
<evidence type="ECO:0000313" key="5">
    <source>
        <dbReference type="Proteomes" id="UP000240384"/>
    </source>
</evidence>